<protein>
    <submittedName>
        <fullName evidence="2">Alanine acetyltransferase</fullName>
    </submittedName>
</protein>
<accession>A0A0S1B2Z9</accession>
<dbReference type="GO" id="GO:0006260">
    <property type="term" value="P:DNA replication"/>
    <property type="evidence" value="ECO:0007669"/>
    <property type="project" value="InterPro"/>
</dbReference>
<dbReference type="SUPFAM" id="SSF102220">
    <property type="entry name" value="DNA polymerase III psi subunit"/>
    <property type="match status" value="1"/>
</dbReference>
<organism evidence="2 3">
    <name type="scientific">Stenotrophomonas acidaminiphila</name>
    <dbReference type="NCBI Taxonomy" id="128780"/>
    <lineage>
        <taxon>Bacteria</taxon>
        <taxon>Pseudomonadati</taxon>
        <taxon>Pseudomonadota</taxon>
        <taxon>Gammaproteobacteria</taxon>
        <taxon>Lysobacterales</taxon>
        <taxon>Lysobacteraceae</taxon>
        <taxon>Stenotrophomonas</taxon>
    </lineage>
</organism>
<proteinExistence type="predicted"/>
<evidence type="ECO:0000313" key="2">
    <source>
        <dbReference type="EMBL" id="ALJ29407.1"/>
    </source>
</evidence>
<feature type="compositionally biased region" description="Low complexity" evidence="1">
    <location>
        <begin position="39"/>
        <end position="63"/>
    </location>
</feature>
<reference evidence="2 3" key="1">
    <citation type="journal article" date="2015" name="Genome Announc.">
        <title>Complete Genome Sequencing of Stenotrophomonas acidaminiphila ZAC14D2_NAIMI4_2, a Multidrug-Resistant Strain Isolated from Sediments of a Polluted River in Mexico, Uncovers New Antibiotic Resistance Genes and a Novel Class-II Lasso Peptide Biosynthesis Gene Cluster.</title>
        <authorList>
            <person name="Vinuesa P."/>
            <person name="Ochoa-Sanchez L.E."/>
        </authorList>
    </citation>
    <scope>NUCLEOTIDE SEQUENCE [LARGE SCALE GENOMIC DNA]</scope>
    <source>
        <strain evidence="2 3">ZAC14D2_NAIMI4_2</strain>
    </source>
</reference>
<feature type="region of interest" description="Disordered" evidence="1">
    <location>
        <begin position="32"/>
        <end position="95"/>
    </location>
</feature>
<keyword evidence="3" id="KW-1185">Reference proteome</keyword>
<evidence type="ECO:0000313" key="3">
    <source>
        <dbReference type="Proteomes" id="UP000061010"/>
    </source>
</evidence>
<dbReference type="PATRIC" id="fig|128780.6.peg.3096"/>
<dbReference type="GO" id="GO:0003887">
    <property type="term" value="F:DNA-directed DNA polymerase activity"/>
    <property type="evidence" value="ECO:0007669"/>
    <property type="project" value="InterPro"/>
</dbReference>
<dbReference type="InterPro" id="IPR036654">
    <property type="entry name" value="DNA_pol_III_psi_sf"/>
</dbReference>
<keyword evidence="2" id="KW-0808">Transferase</keyword>
<dbReference type="Proteomes" id="UP000061010">
    <property type="component" value="Chromosome"/>
</dbReference>
<gene>
    <name evidence="2" type="ORF">AOT14_30580</name>
</gene>
<name>A0A0S1B2Z9_9GAMM</name>
<dbReference type="AlphaFoldDB" id="A0A0S1B2Z9"/>
<dbReference type="EMBL" id="CP012900">
    <property type="protein sequence ID" value="ALJ29407.1"/>
    <property type="molecule type" value="Genomic_DNA"/>
</dbReference>
<dbReference type="GO" id="GO:0008408">
    <property type="term" value="F:3'-5' exonuclease activity"/>
    <property type="evidence" value="ECO:0007669"/>
    <property type="project" value="InterPro"/>
</dbReference>
<evidence type="ECO:0000256" key="1">
    <source>
        <dbReference type="SAM" id="MobiDB-lite"/>
    </source>
</evidence>
<dbReference type="KEGG" id="sacz:AOT14_30580"/>
<sequence length="150" mass="16167">MNAAASTPVWSPQQQAWLQAMGYAVYLEGGALDAPLPQPQTRAAAPAALEAAPAAAPTRAAPPVRREAPPRLPPEAPGTAPQARPASRRGGVRLPDRLQIALLRASGCNPNDPQTRALMDSWPLDELRANPAAKRALWPQLRELRRKQRQ</sequence>